<name>A0A7S4MEV8_9EUKA</name>
<accession>A0A7S4MEV8</accession>
<gene>
    <name evidence="1" type="ORF">VSP0166_LOCUS8280</name>
</gene>
<proteinExistence type="predicted"/>
<organism evidence="1">
    <name type="scientific">Vannella robusta</name>
    <dbReference type="NCBI Taxonomy" id="1487602"/>
    <lineage>
        <taxon>Eukaryota</taxon>
        <taxon>Amoebozoa</taxon>
        <taxon>Discosea</taxon>
        <taxon>Flabellinia</taxon>
        <taxon>Vannellidae</taxon>
        <taxon>Vannella</taxon>
    </lineage>
</organism>
<evidence type="ECO:0000313" key="1">
    <source>
        <dbReference type="EMBL" id="CAE2218870.1"/>
    </source>
</evidence>
<dbReference type="EMBL" id="HBKP01011833">
    <property type="protein sequence ID" value="CAE2218870.1"/>
    <property type="molecule type" value="Transcribed_RNA"/>
</dbReference>
<reference evidence="1" key="1">
    <citation type="submission" date="2021-01" db="EMBL/GenBank/DDBJ databases">
        <authorList>
            <person name="Corre E."/>
            <person name="Pelletier E."/>
            <person name="Niang G."/>
            <person name="Scheremetjew M."/>
            <person name="Finn R."/>
            <person name="Kale V."/>
            <person name="Holt S."/>
            <person name="Cochrane G."/>
            <person name="Meng A."/>
            <person name="Brown T."/>
            <person name="Cohen L."/>
        </authorList>
    </citation>
    <scope>NUCLEOTIDE SEQUENCE</scope>
    <source>
        <strain evidence="1">DIVA3 518/3/11/1/6</strain>
    </source>
</reference>
<sequence>MTVLERDVKHADAMFVYLANAVQHIGIHHKGRTDIHPDYFEKAVLLYASVLKQNPVCPGIWNDFVDLLYLAYDVEWTEYIEFLTWLHPTCKIGFNRVVIKRTKEKCPGHFCVDPTTTEASE</sequence>
<dbReference type="AlphaFoldDB" id="A0A7S4MEV8"/>
<protein>
    <submittedName>
        <fullName evidence="1">Uncharacterized protein</fullName>
    </submittedName>
</protein>